<protein>
    <submittedName>
        <fullName evidence="3">Response regulator</fullName>
    </submittedName>
</protein>
<feature type="modified residue" description="4-aspartylphosphate" evidence="1">
    <location>
        <position position="56"/>
    </location>
</feature>
<reference evidence="3" key="1">
    <citation type="submission" date="2022-06" db="EMBL/GenBank/DDBJ databases">
        <title>Genome sequencing of Brevibacillus sp. BB3-R1.</title>
        <authorList>
            <person name="Heo J."/>
            <person name="Lee D."/>
            <person name="Won M."/>
            <person name="Han B.-H."/>
            <person name="Hong S.-B."/>
            <person name="Kwon S.-W."/>
        </authorList>
    </citation>
    <scope>NUCLEOTIDE SEQUENCE</scope>
    <source>
        <strain evidence="3">BB3-R1</strain>
    </source>
</reference>
<name>A0ABY4WEQ2_9BACL</name>
<evidence type="ECO:0000256" key="1">
    <source>
        <dbReference type="PROSITE-ProRule" id="PRU00169"/>
    </source>
</evidence>
<evidence type="ECO:0000259" key="2">
    <source>
        <dbReference type="PROSITE" id="PS50110"/>
    </source>
</evidence>
<dbReference type="Pfam" id="PF00072">
    <property type="entry name" value="Response_reg"/>
    <property type="match status" value="1"/>
</dbReference>
<dbReference type="Gene3D" id="3.40.50.2300">
    <property type="match status" value="1"/>
</dbReference>
<dbReference type="Proteomes" id="UP001056500">
    <property type="component" value="Chromosome"/>
</dbReference>
<accession>A0ABY4WEQ2</accession>
<feature type="domain" description="Response regulatory" evidence="2">
    <location>
        <begin position="6"/>
        <end position="121"/>
    </location>
</feature>
<dbReference type="SMART" id="SM00448">
    <property type="entry name" value="REC"/>
    <property type="match status" value="1"/>
</dbReference>
<organism evidence="3 4">
    <name type="scientific">Brevibacillus ruminantium</name>
    <dbReference type="NCBI Taxonomy" id="2950604"/>
    <lineage>
        <taxon>Bacteria</taxon>
        <taxon>Bacillati</taxon>
        <taxon>Bacillota</taxon>
        <taxon>Bacilli</taxon>
        <taxon>Bacillales</taxon>
        <taxon>Paenibacillaceae</taxon>
        <taxon>Brevibacillus</taxon>
    </lineage>
</organism>
<dbReference type="InterPro" id="IPR001789">
    <property type="entry name" value="Sig_transdc_resp-reg_receiver"/>
</dbReference>
<keyword evidence="4" id="KW-1185">Reference proteome</keyword>
<dbReference type="InterPro" id="IPR052048">
    <property type="entry name" value="ST_Response_Regulator"/>
</dbReference>
<dbReference type="RefSeq" id="WP_251872712.1">
    <property type="nucleotide sequence ID" value="NZ_CP098755.1"/>
</dbReference>
<dbReference type="PANTHER" id="PTHR43228">
    <property type="entry name" value="TWO-COMPONENT RESPONSE REGULATOR"/>
    <property type="match status" value="1"/>
</dbReference>
<proteinExistence type="predicted"/>
<dbReference type="SUPFAM" id="SSF52172">
    <property type="entry name" value="CheY-like"/>
    <property type="match status" value="1"/>
</dbReference>
<gene>
    <name evidence="3" type="ORF">NDK47_26590</name>
</gene>
<sequence>MNARKSIMIVDDAVLIRYMMSNMIQSLGFGIAAEAMSGEDAVRKYRLYRPELVLMDIAMPGMDGLSAVQKIIEFDREAKIIICSAVAQREVVIKAIHAGAQDFIAKPLQMERIEWSIRKVLGT</sequence>
<dbReference type="EMBL" id="CP098755">
    <property type="protein sequence ID" value="USG65625.1"/>
    <property type="molecule type" value="Genomic_DNA"/>
</dbReference>
<evidence type="ECO:0000313" key="4">
    <source>
        <dbReference type="Proteomes" id="UP001056500"/>
    </source>
</evidence>
<evidence type="ECO:0000313" key="3">
    <source>
        <dbReference type="EMBL" id="USG65625.1"/>
    </source>
</evidence>
<dbReference type="PANTHER" id="PTHR43228:SF1">
    <property type="entry name" value="TWO-COMPONENT RESPONSE REGULATOR ARR22"/>
    <property type="match status" value="1"/>
</dbReference>
<dbReference type="PROSITE" id="PS50110">
    <property type="entry name" value="RESPONSE_REGULATORY"/>
    <property type="match status" value="1"/>
</dbReference>
<keyword evidence="1" id="KW-0597">Phosphoprotein</keyword>
<dbReference type="InterPro" id="IPR011006">
    <property type="entry name" value="CheY-like_superfamily"/>
</dbReference>